<reference evidence="1" key="1">
    <citation type="submission" date="2014-09" db="EMBL/GenBank/DDBJ databases">
        <authorList>
            <person name="Magalhaes I.L.F."/>
            <person name="Oliveira U."/>
            <person name="Santos F.R."/>
            <person name="Vidigal T.H.D.A."/>
            <person name="Brescovit A.D."/>
            <person name="Santos A.J."/>
        </authorList>
    </citation>
    <scope>NUCLEOTIDE SEQUENCE</scope>
    <source>
        <tissue evidence="1">Shoot tissue taken approximately 20 cm above the soil surface</tissue>
    </source>
</reference>
<protein>
    <submittedName>
        <fullName evidence="1">Uncharacterized protein</fullName>
    </submittedName>
</protein>
<name>A0A0A9BRD7_ARUDO</name>
<dbReference type="AlphaFoldDB" id="A0A0A9BRD7"/>
<sequence>MRREFYGKSSRWALLSASLLDNILCSINGTSFCVGPHKTRYSYILNL</sequence>
<proteinExistence type="predicted"/>
<dbReference type="EMBL" id="GBRH01233227">
    <property type="protein sequence ID" value="JAD64668.1"/>
    <property type="molecule type" value="Transcribed_RNA"/>
</dbReference>
<accession>A0A0A9BRD7</accession>
<organism evidence="1">
    <name type="scientific">Arundo donax</name>
    <name type="common">Giant reed</name>
    <name type="synonym">Donax arundinaceus</name>
    <dbReference type="NCBI Taxonomy" id="35708"/>
    <lineage>
        <taxon>Eukaryota</taxon>
        <taxon>Viridiplantae</taxon>
        <taxon>Streptophyta</taxon>
        <taxon>Embryophyta</taxon>
        <taxon>Tracheophyta</taxon>
        <taxon>Spermatophyta</taxon>
        <taxon>Magnoliopsida</taxon>
        <taxon>Liliopsida</taxon>
        <taxon>Poales</taxon>
        <taxon>Poaceae</taxon>
        <taxon>PACMAD clade</taxon>
        <taxon>Arundinoideae</taxon>
        <taxon>Arundineae</taxon>
        <taxon>Arundo</taxon>
    </lineage>
</organism>
<evidence type="ECO:0000313" key="1">
    <source>
        <dbReference type="EMBL" id="JAD64668.1"/>
    </source>
</evidence>
<reference evidence="1" key="2">
    <citation type="journal article" date="2015" name="Data Brief">
        <title>Shoot transcriptome of the giant reed, Arundo donax.</title>
        <authorList>
            <person name="Barrero R.A."/>
            <person name="Guerrero F.D."/>
            <person name="Moolhuijzen P."/>
            <person name="Goolsby J.A."/>
            <person name="Tidwell J."/>
            <person name="Bellgard S.E."/>
            <person name="Bellgard M.I."/>
        </authorList>
    </citation>
    <scope>NUCLEOTIDE SEQUENCE</scope>
    <source>
        <tissue evidence="1">Shoot tissue taken approximately 20 cm above the soil surface</tissue>
    </source>
</reference>